<dbReference type="Pfam" id="PF07609">
    <property type="entry name" value="DUF1572"/>
    <property type="match status" value="1"/>
</dbReference>
<dbReference type="OrthoDB" id="68731at2"/>
<dbReference type="Proteomes" id="UP000238701">
    <property type="component" value="Unassembled WGS sequence"/>
</dbReference>
<accession>A0A2U3L651</accession>
<dbReference type="Gene3D" id="1.20.120.450">
    <property type="entry name" value="dinb family like domain"/>
    <property type="match status" value="1"/>
</dbReference>
<dbReference type="SUPFAM" id="SSF109854">
    <property type="entry name" value="DinB/YfiT-like putative metalloenzymes"/>
    <property type="match status" value="1"/>
</dbReference>
<reference evidence="2" key="1">
    <citation type="submission" date="2018-02" db="EMBL/GenBank/DDBJ databases">
        <authorList>
            <person name="Hausmann B."/>
        </authorList>
    </citation>
    <scope>NUCLEOTIDE SEQUENCE [LARGE SCALE GENOMIC DNA]</scope>
    <source>
        <strain evidence="2">Peat soil MAG SbA1</strain>
    </source>
</reference>
<evidence type="ECO:0008006" key="3">
    <source>
        <dbReference type="Google" id="ProtNLM"/>
    </source>
</evidence>
<dbReference type="InterPro" id="IPR011466">
    <property type="entry name" value="DUF1572"/>
</dbReference>
<dbReference type="EMBL" id="OMOD01000171">
    <property type="protein sequence ID" value="SPF47395.1"/>
    <property type="molecule type" value="Genomic_DNA"/>
</dbReference>
<proteinExistence type="predicted"/>
<protein>
    <recommendedName>
        <fullName evidence="3">DUF1572 domain-containing protein</fullName>
    </recommendedName>
</protein>
<sequence length="183" mass="21072">MAFEVSKHYLEEARRQMRGHKRMGEAAMAQLRDEDFFVTLDPESNSVAALVKHLAGNMRSRFTDFLSSDGEKPDRFRDREFEVTPATTRADVMKWWDEGWACVFAAIDPLKPEDVMRAVTIRSEPHTVLQAINRQIAHYAQHIGQIVFLAKHLRSSEWKTLSIPRGKSEEYKTVPPKPYKPAS</sequence>
<name>A0A2U3L651_9BACT</name>
<organism evidence="1 2">
    <name type="scientific">Candidatus Sulfotelmatobacter kueseliae</name>
    <dbReference type="NCBI Taxonomy" id="2042962"/>
    <lineage>
        <taxon>Bacteria</taxon>
        <taxon>Pseudomonadati</taxon>
        <taxon>Acidobacteriota</taxon>
        <taxon>Terriglobia</taxon>
        <taxon>Terriglobales</taxon>
        <taxon>Candidatus Korobacteraceae</taxon>
        <taxon>Candidatus Sulfotelmatobacter</taxon>
    </lineage>
</organism>
<dbReference type="InterPro" id="IPR034660">
    <property type="entry name" value="DinB/YfiT-like"/>
</dbReference>
<evidence type="ECO:0000313" key="1">
    <source>
        <dbReference type="EMBL" id="SPF47395.1"/>
    </source>
</evidence>
<gene>
    <name evidence="1" type="ORF">SBA1_740009</name>
</gene>
<evidence type="ECO:0000313" key="2">
    <source>
        <dbReference type="Proteomes" id="UP000238701"/>
    </source>
</evidence>
<dbReference type="AlphaFoldDB" id="A0A2U3L651"/>